<accession>A0A4R7BBV7</accession>
<dbReference type="InterPro" id="IPR001597">
    <property type="entry name" value="ArAA_b-elim_lyase/Thr_aldolase"/>
</dbReference>
<dbReference type="RefSeq" id="WP_133678572.1">
    <property type="nucleotide sequence ID" value="NZ_SNZP01000002.1"/>
</dbReference>
<dbReference type="AlphaFoldDB" id="A0A4R7BBV7"/>
<dbReference type="InterPro" id="IPR011166">
    <property type="entry name" value="Beta-eliminating_lyase"/>
</dbReference>
<dbReference type="Pfam" id="PF01212">
    <property type="entry name" value="Beta_elim_lyase"/>
    <property type="match status" value="1"/>
</dbReference>
<comment type="catalytic activity">
    <reaction evidence="9 10">
        <text>L-tyrosine + H2O = phenol + pyruvate + NH4(+)</text>
        <dbReference type="Rhea" id="RHEA:21704"/>
        <dbReference type="ChEBI" id="CHEBI:15361"/>
        <dbReference type="ChEBI" id="CHEBI:15377"/>
        <dbReference type="ChEBI" id="CHEBI:15882"/>
        <dbReference type="ChEBI" id="CHEBI:28938"/>
        <dbReference type="ChEBI" id="CHEBI:58315"/>
        <dbReference type="EC" id="4.1.99.2"/>
    </reaction>
</comment>
<dbReference type="NCBIfam" id="NF009709">
    <property type="entry name" value="PRK13238.1"/>
    <property type="match status" value="1"/>
</dbReference>
<dbReference type="EMBL" id="SNZP01000002">
    <property type="protein sequence ID" value="TDR82143.1"/>
    <property type="molecule type" value="Genomic_DNA"/>
</dbReference>
<evidence type="ECO:0000256" key="11">
    <source>
        <dbReference type="PIRSR" id="PIRSR611166-50"/>
    </source>
</evidence>
<dbReference type="CDD" id="cd00617">
    <property type="entry name" value="Tnase_like"/>
    <property type="match status" value="1"/>
</dbReference>
<evidence type="ECO:0000256" key="8">
    <source>
        <dbReference type="ARBA" id="ARBA00033449"/>
    </source>
</evidence>
<dbReference type="InterPro" id="IPR015422">
    <property type="entry name" value="PyrdxlP-dep_Trfase_small"/>
</dbReference>
<evidence type="ECO:0000256" key="1">
    <source>
        <dbReference type="ARBA" id="ARBA00001933"/>
    </source>
</evidence>
<dbReference type="InterPro" id="IPR018176">
    <property type="entry name" value="Tryptophanase_CS"/>
</dbReference>
<evidence type="ECO:0000259" key="12">
    <source>
        <dbReference type="Pfam" id="PF01212"/>
    </source>
</evidence>
<dbReference type="InterPro" id="IPR015421">
    <property type="entry name" value="PyrdxlP-dep_Trfase_major"/>
</dbReference>
<protein>
    <recommendedName>
        <fullName evidence="5 10">Tyrosine phenol-lyase</fullName>
        <ecNumber evidence="4 10">4.1.99.2</ecNumber>
    </recommendedName>
    <alternativeName>
        <fullName evidence="8 10">Beta-tyrosinase</fullName>
    </alternativeName>
</protein>
<dbReference type="GO" id="GO:0006570">
    <property type="term" value="P:tyrosine metabolic process"/>
    <property type="evidence" value="ECO:0007669"/>
    <property type="project" value="UniProtKB-UniRule"/>
</dbReference>
<dbReference type="OrthoDB" id="9764079at2"/>
<evidence type="ECO:0000256" key="9">
    <source>
        <dbReference type="ARBA" id="ARBA00049232"/>
    </source>
</evidence>
<dbReference type="InterPro" id="IPR013441">
    <property type="entry name" value="Tyr_phenol_ly"/>
</dbReference>
<feature type="domain" description="Aromatic amino acid beta-eliminating lyase/threonine aldolase" evidence="12">
    <location>
        <begin position="46"/>
        <end position="422"/>
    </location>
</feature>
<gene>
    <name evidence="10" type="primary">tpl</name>
    <name evidence="13" type="ORF">DFP86_102257</name>
</gene>
<sequence length="457" mass="51752">MRYPSEPYKIKVVEPFAVTTREQRQTFIEEAGYNTFLLKSEQVGIDLLTDSGTTAMSDNQWAGMMMGDEAYSGSRNFLHLQDIVRKYYGFKYIVPTHQGRGAENILSTLMIEDGDYVPGNMYFTTTRAHQERNGASFVDIIIEEAHNSQFDHPFKGNVDLAKLQDLINRVGADKIPYVCVAVTVNLAGGQPVSMQNLREVKALCSRHKIPVMFDATRCVENAFFIKEREEAYRDASIADILHEMMSYADGCTMSGKKDCLVNIGGFLCMNDHDLYQRATEIVVLFEGMPSYGGMAGRDMEAMARGIEESVDYHYIQHRVAQCRYLGDKLTEAGVPIVRPVGGHAVFLDARAFLPHLEQEKFPAQVLAAELYLESGVRSMERGIVSAGRNKQTGEHHKPKLELVRLTIPRRVYTYAHLDDVAEGVISLFKRRDQIKGLKMVYEPRLLRFFTARFEPLK</sequence>
<feature type="modified residue" description="N6-(pyridoxal phosphate)lysine" evidence="10 11">
    <location>
        <position position="257"/>
    </location>
</feature>
<name>A0A4R7BBV7_9NEIS</name>
<comment type="subunit">
    <text evidence="3 10">Homotetramer.</text>
</comment>
<dbReference type="PANTHER" id="PTHR32325">
    <property type="entry name" value="BETA-ELIMINATING LYASE-LIKE PROTEIN-RELATED"/>
    <property type="match status" value="1"/>
</dbReference>
<proteinExistence type="inferred from homology"/>
<comment type="cofactor">
    <cofactor evidence="1 10 11">
        <name>pyridoxal 5'-phosphate</name>
        <dbReference type="ChEBI" id="CHEBI:597326"/>
    </cofactor>
</comment>
<dbReference type="GO" id="GO:0050371">
    <property type="term" value="F:tyrosine phenol-lyase activity"/>
    <property type="evidence" value="ECO:0007669"/>
    <property type="project" value="UniProtKB-UniRule"/>
</dbReference>
<dbReference type="Gene3D" id="3.40.640.10">
    <property type="entry name" value="Type I PLP-dependent aspartate aminotransferase-like (Major domain)"/>
    <property type="match status" value="1"/>
</dbReference>
<comment type="caution">
    <text evidence="13">The sequence shown here is derived from an EMBL/GenBank/DDBJ whole genome shotgun (WGS) entry which is preliminary data.</text>
</comment>
<dbReference type="NCBIfam" id="TIGR02618">
    <property type="entry name" value="tyr_phenol_ly"/>
    <property type="match status" value="1"/>
</dbReference>
<evidence type="ECO:0000256" key="4">
    <source>
        <dbReference type="ARBA" id="ARBA00013154"/>
    </source>
</evidence>
<keyword evidence="7 10" id="KW-0456">Lyase</keyword>
<comment type="similarity">
    <text evidence="2 10">Belongs to the beta-eliminating lyase family.</text>
</comment>
<evidence type="ECO:0000256" key="5">
    <source>
        <dbReference type="ARBA" id="ARBA00016166"/>
    </source>
</evidence>
<evidence type="ECO:0000256" key="2">
    <source>
        <dbReference type="ARBA" id="ARBA00009721"/>
    </source>
</evidence>
<reference evidence="13 14" key="1">
    <citation type="submission" date="2019-03" db="EMBL/GenBank/DDBJ databases">
        <title>Genomic Encyclopedia of Type Strains, Phase III (KMG-III): the genomes of soil and plant-associated and newly described type strains.</title>
        <authorList>
            <person name="Whitman W."/>
        </authorList>
    </citation>
    <scope>NUCLEOTIDE SEQUENCE [LARGE SCALE GENOMIC DNA]</scope>
    <source>
        <strain evidence="13 14">CECT 8976</strain>
    </source>
</reference>
<dbReference type="Proteomes" id="UP000295611">
    <property type="component" value="Unassembled WGS sequence"/>
</dbReference>
<evidence type="ECO:0000256" key="10">
    <source>
        <dbReference type="HAMAP-Rule" id="MF_00543"/>
    </source>
</evidence>
<dbReference type="SUPFAM" id="SSF53383">
    <property type="entry name" value="PLP-dependent transferases"/>
    <property type="match status" value="1"/>
</dbReference>
<evidence type="ECO:0000256" key="6">
    <source>
        <dbReference type="ARBA" id="ARBA00022898"/>
    </source>
</evidence>
<evidence type="ECO:0000313" key="14">
    <source>
        <dbReference type="Proteomes" id="UP000295611"/>
    </source>
</evidence>
<evidence type="ECO:0000256" key="7">
    <source>
        <dbReference type="ARBA" id="ARBA00023239"/>
    </source>
</evidence>
<keyword evidence="6 10" id="KW-0663">Pyridoxal phosphate</keyword>
<evidence type="ECO:0000256" key="3">
    <source>
        <dbReference type="ARBA" id="ARBA00011881"/>
    </source>
</evidence>
<dbReference type="HAMAP" id="MF_00543">
    <property type="entry name" value="Tyr_phenol_lyase"/>
    <property type="match status" value="1"/>
</dbReference>
<dbReference type="PANTHER" id="PTHR32325:SF4">
    <property type="entry name" value="TRYPTOPHANASE"/>
    <property type="match status" value="1"/>
</dbReference>
<dbReference type="Gene3D" id="3.90.1150.10">
    <property type="entry name" value="Aspartate Aminotransferase, domain 1"/>
    <property type="match status" value="1"/>
</dbReference>
<dbReference type="InterPro" id="IPR015424">
    <property type="entry name" value="PyrdxlP-dep_Trfase"/>
</dbReference>
<evidence type="ECO:0000313" key="13">
    <source>
        <dbReference type="EMBL" id="TDR82143.1"/>
    </source>
</evidence>
<dbReference type="EC" id="4.1.99.2" evidence="4 10"/>
<dbReference type="PIRSF" id="PIRSF001386">
    <property type="entry name" value="Trpase"/>
    <property type="match status" value="1"/>
</dbReference>
<dbReference type="PROSITE" id="PS00853">
    <property type="entry name" value="BETA_ELIM_LYASE"/>
    <property type="match status" value="1"/>
</dbReference>
<keyword evidence="14" id="KW-1185">Reference proteome</keyword>
<organism evidence="13 14">
    <name type="scientific">Paludibacterium purpuratum</name>
    <dbReference type="NCBI Taxonomy" id="1144873"/>
    <lineage>
        <taxon>Bacteria</taxon>
        <taxon>Pseudomonadati</taxon>
        <taxon>Pseudomonadota</taxon>
        <taxon>Betaproteobacteria</taxon>
        <taxon>Neisseriales</taxon>
        <taxon>Chromobacteriaceae</taxon>
        <taxon>Paludibacterium</taxon>
    </lineage>
</organism>